<dbReference type="Proteomes" id="UP001527090">
    <property type="component" value="Unassembled WGS sequence"/>
</dbReference>
<dbReference type="AlphaFoldDB" id="A0A383RDV6"/>
<dbReference type="Pfam" id="PF10031">
    <property type="entry name" value="DUF2273"/>
    <property type="match status" value="1"/>
</dbReference>
<organism evidence="3 4">
    <name type="scientific">Paenibacillus alvei</name>
    <name type="common">Bacillus alvei</name>
    <dbReference type="NCBI Taxonomy" id="44250"/>
    <lineage>
        <taxon>Bacteria</taxon>
        <taxon>Bacillati</taxon>
        <taxon>Bacillota</taxon>
        <taxon>Bacilli</taxon>
        <taxon>Bacillales</taxon>
        <taxon>Paenibacillaceae</taxon>
        <taxon>Paenibacillus</taxon>
    </lineage>
</organism>
<name>A0A383RDV6_PAEAL</name>
<gene>
    <name evidence="2" type="ORF">M5X04_25075</name>
    <name evidence="3" type="ORF">PBLR_13204</name>
</gene>
<keyword evidence="5" id="KW-1185">Reference proteome</keyword>
<proteinExistence type="predicted"/>
<evidence type="ECO:0000313" key="5">
    <source>
        <dbReference type="Proteomes" id="UP001527090"/>
    </source>
</evidence>
<reference evidence="3" key="1">
    <citation type="submission" date="2018-08" db="EMBL/GenBank/DDBJ databases">
        <authorList>
            <person name="Ferrada E.E."/>
            <person name="Latorre B.A."/>
        </authorList>
    </citation>
    <scope>NUCLEOTIDE SEQUENCE</scope>
    <source>
        <strain evidence="3">Paenibacillus B-LR1</strain>
    </source>
</reference>
<evidence type="ECO:0000313" key="3">
    <source>
        <dbReference type="EMBL" id="SYX84782.1"/>
    </source>
</evidence>
<keyword evidence="1" id="KW-0472">Membrane</keyword>
<evidence type="ECO:0000313" key="2">
    <source>
        <dbReference type="EMBL" id="MCY9532582.1"/>
    </source>
</evidence>
<evidence type="ECO:0000313" key="4">
    <source>
        <dbReference type="Proteomes" id="UP000304148"/>
    </source>
</evidence>
<evidence type="ECO:0000256" key="1">
    <source>
        <dbReference type="SAM" id="Phobius"/>
    </source>
</evidence>
<reference evidence="4" key="2">
    <citation type="submission" date="2018-08" db="EMBL/GenBank/DDBJ databases">
        <authorList>
            <person name="Chevrot R."/>
        </authorList>
    </citation>
    <scope>NUCLEOTIDE SEQUENCE [LARGE SCALE GENOMIC DNA]</scope>
</reference>
<feature type="transmembrane region" description="Helical" evidence="1">
    <location>
        <begin position="20"/>
        <end position="47"/>
    </location>
</feature>
<dbReference type="InterPro" id="IPR018730">
    <property type="entry name" value="DUF2273"/>
</dbReference>
<keyword evidence="1" id="KW-1133">Transmembrane helix</keyword>
<dbReference type="Proteomes" id="UP000304148">
    <property type="component" value="Chromosome"/>
</dbReference>
<dbReference type="EMBL" id="JAMDLY010000021">
    <property type="protein sequence ID" value="MCY9532582.1"/>
    <property type="molecule type" value="Genomic_DNA"/>
</dbReference>
<protein>
    <submittedName>
        <fullName evidence="2">DUF2273 domain-containing protein</fullName>
    </submittedName>
</protein>
<accession>A0A383RDV6</accession>
<reference evidence="2 5" key="3">
    <citation type="submission" date="2022-05" db="EMBL/GenBank/DDBJ databases">
        <title>Genome Sequencing of Bee-Associated Microbes.</title>
        <authorList>
            <person name="Dunlap C."/>
        </authorList>
    </citation>
    <scope>NUCLEOTIDE SEQUENCE [LARGE SCALE GENOMIC DNA]</scope>
    <source>
        <strain evidence="2 5">NRRL NRS-750</strain>
    </source>
</reference>
<sequence>MWKEIWESHGGRLLGVTAGIFFGILYLIVGFWDMLFFALLVFIGFAIGRQRDLKLGPLFPFQRIGMWMSERWRRLK</sequence>
<keyword evidence="1" id="KW-0812">Transmembrane</keyword>
<dbReference type="EMBL" id="LS992241">
    <property type="protein sequence ID" value="SYX84782.1"/>
    <property type="molecule type" value="Genomic_DNA"/>
</dbReference>
<dbReference type="RefSeq" id="WP_021252980.1">
    <property type="nucleotide sequence ID" value="NZ_JAMDLY010000021.1"/>
</dbReference>